<gene>
    <name evidence="2" type="ORF">Lwal_1893</name>
</gene>
<dbReference type="STRING" id="66969.Lwal_1893"/>
<accession>A0A0W1AAS2</accession>
<evidence type="ECO:0000256" key="1">
    <source>
        <dbReference type="SAM" id="SignalP"/>
    </source>
</evidence>
<feature type="signal peptide" evidence="1">
    <location>
        <begin position="1"/>
        <end position="20"/>
    </location>
</feature>
<evidence type="ECO:0000313" key="2">
    <source>
        <dbReference type="EMBL" id="KTD78458.1"/>
    </source>
</evidence>
<name>A0A0W1AAS2_9GAMM</name>
<reference evidence="2 3" key="1">
    <citation type="submission" date="2015-11" db="EMBL/GenBank/DDBJ databases">
        <title>Genomic analysis of 38 Legionella species identifies large and diverse effector repertoires.</title>
        <authorList>
            <person name="Burstein D."/>
            <person name="Amaro F."/>
            <person name="Zusman T."/>
            <person name="Lifshitz Z."/>
            <person name="Cohen O."/>
            <person name="Gilbert J.A."/>
            <person name="Pupko T."/>
            <person name="Shuman H.A."/>
            <person name="Segal G."/>
        </authorList>
    </citation>
    <scope>NUCLEOTIDE SEQUENCE [LARGE SCALE GENOMIC DNA]</scope>
    <source>
        <strain evidence="2 3">ATCC 51914</strain>
    </source>
</reference>
<dbReference type="EMBL" id="LNZB01000041">
    <property type="protein sequence ID" value="KTD78458.1"/>
    <property type="molecule type" value="Genomic_DNA"/>
</dbReference>
<dbReference type="SUPFAM" id="SSF53649">
    <property type="entry name" value="Alkaline phosphatase-like"/>
    <property type="match status" value="1"/>
</dbReference>
<dbReference type="InterPro" id="IPR002591">
    <property type="entry name" value="Phosphodiest/P_Trfase"/>
</dbReference>
<dbReference type="OrthoDB" id="9791578at2"/>
<feature type="chain" id="PRO_5006919589" evidence="1">
    <location>
        <begin position="21"/>
        <end position="321"/>
    </location>
</feature>
<dbReference type="Gene3D" id="3.40.720.10">
    <property type="entry name" value="Alkaline Phosphatase, subunit A"/>
    <property type="match status" value="1"/>
</dbReference>
<dbReference type="Pfam" id="PF01663">
    <property type="entry name" value="Phosphodiest"/>
    <property type="match status" value="1"/>
</dbReference>
<keyword evidence="1" id="KW-0732">Signal</keyword>
<protein>
    <submittedName>
        <fullName evidence="2">Type I phosphodiesterase / nucleotide pyrophosphatase</fullName>
    </submittedName>
</protein>
<proteinExistence type="predicted"/>
<evidence type="ECO:0000313" key="3">
    <source>
        <dbReference type="Proteomes" id="UP000054729"/>
    </source>
</evidence>
<dbReference type="Proteomes" id="UP000054729">
    <property type="component" value="Unassembled WGS sequence"/>
</dbReference>
<dbReference type="PATRIC" id="fig|66969.6.peg.2058"/>
<sequence length="321" mass="36334">MKFKSILTLFLSVFSLYASAQDNLSKASPIKRVLYITLDGIRWQDVLNQKQNMPIFWNKYASEAKIYGGLQQTEHTMEVASTPISLPSYQSQMSGKVTDCQNNDCGPVQIETFPEYLVNSLHFHPADVVTISCWDKMANGVEMNKGTITSSSGIEPMRDPYTSLPDITMQIINKLQSINYDRPDERLDKYSYAHALHYLKKYKPKFMYLSLGEADDFAHAGNRPAYLKMIGYYDKLLDALFSTLKELSIYDETLIIVSTDHGRGSGDEWTEHGDQYLGSKQTWAFVLNGELVPASVENGVNHYSTLSIRPTVEKVFNTKNG</sequence>
<dbReference type="AlphaFoldDB" id="A0A0W1AAS2"/>
<dbReference type="RefSeq" id="WP_058480543.1">
    <property type="nucleotide sequence ID" value="NZ_CAAAIQ010000004.1"/>
</dbReference>
<dbReference type="InterPro" id="IPR017850">
    <property type="entry name" value="Alkaline_phosphatase_core_sf"/>
</dbReference>
<keyword evidence="3" id="KW-1185">Reference proteome</keyword>
<organism evidence="2 3">
    <name type="scientific">Legionella waltersii</name>
    <dbReference type="NCBI Taxonomy" id="66969"/>
    <lineage>
        <taxon>Bacteria</taxon>
        <taxon>Pseudomonadati</taxon>
        <taxon>Pseudomonadota</taxon>
        <taxon>Gammaproteobacteria</taxon>
        <taxon>Legionellales</taxon>
        <taxon>Legionellaceae</taxon>
        <taxon>Legionella</taxon>
    </lineage>
</organism>
<comment type="caution">
    <text evidence="2">The sequence shown here is derived from an EMBL/GenBank/DDBJ whole genome shotgun (WGS) entry which is preliminary data.</text>
</comment>